<dbReference type="SUPFAM" id="SSF52266">
    <property type="entry name" value="SGNH hydrolase"/>
    <property type="match status" value="1"/>
</dbReference>
<evidence type="ECO:0000313" key="2">
    <source>
        <dbReference type="EMBL" id="MBT1711222.1"/>
    </source>
</evidence>
<dbReference type="AlphaFoldDB" id="A0AAP2GWR6"/>
<feature type="compositionally biased region" description="Basic residues" evidence="1">
    <location>
        <begin position="467"/>
        <end position="492"/>
    </location>
</feature>
<keyword evidence="3" id="KW-1185">Reference proteome</keyword>
<evidence type="ECO:0008006" key="4">
    <source>
        <dbReference type="Google" id="ProtNLM"/>
    </source>
</evidence>
<dbReference type="GO" id="GO:0016788">
    <property type="term" value="F:hydrolase activity, acting on ester bonds"/>
    <property type="evidence" value="ECO:0007669"/>
    <property type="project" value="UniProtKB-ARBA"/>
</dbReference>
<feature type="region of interest" description="Disordered" evidence="1">
    <location>
        <begin position="48"/>
        <end position="69"/>
    </location>
</feature>
<evidence type="ECO:0000313" key="3">
    <source>
        <dbReference type="Proteomes" id="UP001319080"/>
    </source>
</evidence>
<accession>A0AAP2GWR6</accession>
<reference evidence="2 3" key="1">
    <citation type="submission" date="2021-05" db="EMBL/GenBank/DDBJ databases">
        <title>A Polyphasic approach of four new species of the genus Ohtaekwangia: Ohtaekwangia histidinii sp. nov., Ohtaekwangia cretensis sp. nov., Ohtaekwangia indiensis sp. nov., Ohtaekwangia reichenbachii sp. nov. from diverse environment.</title>
        <authorList>
            <person name="Octaviana S."/>
        </authorList>
    </citation>
    <scope>NUCLEOTIDE SEQUENCE [LARGE SCALE GENOMIC DNA]</scope>
    <source>
        <strain evidence="2 3">PWU5</strain>
    </source>
</reference>
<organism evidence="2 3">
    <name type="scientific">Dawidia cretensis</name>
    <dbReference type="NCBI Taxonomy" id="2782350"/>
    <lineage>
        <taxon>Bacteria</taxon>
        <taxon>Pseudomonadati</taxon>
        <taxon>Bacteroidota</taxon>
        <taxon>Cytophagia</taxon>
        <taxon>Cytophagales</taxon>
        <taxon>Chryseotaleaceae</taxon>
        <taxon>Dawidia</taxon>
    </lineage>
</organism>
<protein>
    <recommendedName>
        <fullName evidence="4">SGNH hydrolase-type esterase domain-containing protein</fullName>
    </recommendedName>
</protein>
<dbReference type="EMBL" id="JAHESE010000030">
    <property type="protein sequence ID" value="MBT1711222.1"/>
    <property type="molecule type" value="Genomic_DNA"/>
</dbReference>
<feature type="compositionally biased region" description="Polar residues" evidence="1">
    <location>
        <begin position="54"/>
        <end position="69"/>
    </location>
</feature>
<sequence>MALNNNIRDPLRLCLWVIGLLFLFSLLPRFSIGTWTFRKIDPLADIRTERRDQPNNPQISLDSIKTESSQRNMDSATLTAKTGCPPGLTCIENYSPDGAPLKYFIRALNEMHEKHKAVRVAFYGDSFVEGDVFCGSLRDTLQQLFGGEGVGYVPITSEVAAFRSTIRHNFEHWKTYSLLGKIDTSISNGPGPSGLSFHPQEENWVEYKPARRRFLRDFNTVKLYYKNTGHAVVDYTVNDTISRTENLKTSSKLQEWSYRGKKMSAIRFQFHQQDSLEMYGASFENGEGIYVDNFSIRGNSGMGLARIPDEMLTEFNKHRNYKLIVLQYGLNSVLEDSLNYGWYVERMIKVVNKLKRLFPKTSILLMSVSDRSSNTSGEFKTMKAIPAMRDAQRLIAERTGIAFWDLYEAMGGENSMVKLAEAKPPLAAKDYTHLNFKGGKKLSDLMAKSLLHEQKSYNEKITQTQKSKSKQKSKPKQKLKPKSKQKLKPKKT</sequence>
<dbReference type="RefSeq" id="WP_254086797.1">
    <property type="nucleotide sequence ID" value="NZ_JAHESE010000030.1"/>
</dbReference>
<dbReference type="Gene3D" id="2.60.120.1360">
    <property type="match status" value="1"/>
</dbReference>
<feature type="region of interest" description="Disordered" evidence="1">
    <location>
        <begin position="456"/>
        <end position="492"/>
    </location>
</feature>
<dbReference type="Proteomes" id="UP001319080">
    <property type="component" value="Unassembled WGS sequence"/>
</dbReference>
<comment type="caution">
    <text evidence="2">The sequence shown here is derived from an EMBL/GenBank/DDBJ whole genome shotgun (WGS) entry which is preliminary data.</text>
</comment>
<dbReference type="Gene3D" id="3.40.50.1110">
    <property type="entry name" value="SGNH hydrolase"/>
    <property type="match status" value="1"/>
</dbReference>
<gene>
    <name evidence="2" type="ORF">KK062_23460</name>
</gene>
<name>A0AAP2GWR6_9BACT</name>
<proteinExistence type="predicted"/>
<evidence type="ECO:0000256" key="1">
    <source>
        <dbReference type="SAM" id="MobiDB-lite"/>
    </source>
</evidence>
<dbReference type="InterPro" id="IPR036514">
    <property type="entry name" value="SGNH_hydro_sf"/>
</dbReference>